<proteinExistence type="predicted"/>
<evidence type="ECO:0000313" key="1">
    <source>
        <dbReference type="EMBL" id="DAF87495.1"/>
    </source>
</evidence>
<dbReference type="EMBL" id="BK015962">
    <property type="protein sequence ID" value="DAF87495.1"/>
    <property type="molecule type" value="Genomic_DNA"/>
</dbReference>
<organism evidence="1">
    <name type="scientific">Siphoviridae sp. ctnPP24</name>
    <dbReference type="NCBI Taxonomy" id="2825662"/>
    <lineage>
        <taxon>Viruses</taxon>
        <taxon>Duplodnaviria</taxon>
        <taxon>Heunggongvirae</taxon>
        <taxon>Uroviricota</taxon>
        <taxon>Caudoviricetes</taxon>
    </lineage>
</organism>
<name>A0A8S5TZ88_9CAUD</name>
<accession>A0A8S5TZ88</accession>
<reference evidence="1" key="1">
    <citation type="journal article" date="2021" name="Proc. Natl. Acad. Sci. U.S.A.">
        <title>A Catalog of Tens of Thousands of Viruses from Human Metagenomes Reveals Hidden Associations with Chronic Diseases.</title>
        <authorList>
            <person name="Tisza M.J."/>
            <person name="Buck C.B."/>
        </authorList>
    </citation>
    <scope>NUCLEOTIDE SEQUENCE</scope>
    <source>
        <strain evidence="1">CtnPP24</strain>
    </source>
</reference>
<sequence length="169" mass="20027">MPKDIDIDKDMEVIPPTSFQEMYEFFLAGVTDDMFMELTKEDTEKLLEEILIAAVPKFEFPHWAHPFTLDYENKCFSTCLTVEEKIIIRYYMIAEWISYQLATVDLIRQKYSSSDFAFTSQANHMRSLITMKQEYEQKGLHAQRVYCRRYTDNKGHVRSSFGMIMEPVK</sequence>
<protein>
    <submittedName>
        <fullName evidence="1">Uncharacterized protein</fullName>
    </submittedName>
</protein>